<dbReference type="SUPFAM" id="SSF51430">
    <property type="entry name" value="NAD(P)-linked oxidoreductase"/>
    <property type="match status" value="1"/>
</dbReference>
<dbReference type="PRINTS" id="PR00069">
    <property type="entry name" value="ALDKETRDTASE"/>
</dbReference>
<dbReference type="RefSeq" id="WP_263607494.1">
    <property type="nucleotide sequence ID" value="NZ_JAOVQM010000001.1"/>
</dbReference>
<dbReference type="Gene3D" id="3.20.20.100">
    <property type="entry name" value="NADP-dependent oxidoreductase domain"/>
    <property type="match status" value="1"/>
</dbReference>
<comment type="caution">
    <text evidence="2">The sequence shown here is derived from an EMBL/GenBank/DDBJ whole genome shotgun (WGS) entry which is preliminary data.</text>
</comment>
<dbReference type="PANTHER" id="PTHR43312">
    <property type="entry name" value="D-THREO-ALDOSE 1-DEHYDROGENASE"/>
    <property type="match status" value="1"/>
</dbReference>
<dbReference type="InterPro" id="IPR023210">
    <property type="entry name" value="NADP_OxRdtase_dom"/>
</dbReference>
<dbReference type="EMBL" id="JAOVQM010000001">
    <property type="protein sequence ID" value="MCV2231382.1"/>
    <property type="molecule type" value="Genomic_DNA"/>
</dbReference>
<feature type="domain" description="NADP-dependent oxidoreductase" evidence="1">
    <location>
        <begin position="15"/>
        <end position="281"/>
    </location>
</feature>
<dbReference type="CDD" id="cd19086">
    <property type="entry name" value="AKR_AKR11C1"/>
    <property type="match status" value="1"/>
</dbReference>
<accession>A0ABT2Y3S0</accession>
<dbReference type="InterPro" id="IPR053135">
    <property type="entry name" value="AKR2_Oxidoreductase"/>
</dbReference>
<organism evidence="2 3">
    <name type="scientific">Paracholeplasma manati</name>
    <dbReference type="NCBI Taxonomy" id="591373"/>
    <lineage>
        <taxon>Bacteria</taxon>
        <taxon>Bacillati</taxon>
        <taxon>Mycoplasmatota</taxon>
        <taxon>Mollicutes</taxon>
        <taxon>Acholeplasmatales</taxon>
        <taxon>Acholeplasmataceae</taxon>
        <taxon>Paracholeplasma</taxon>
    </lineage>
</organism>
<dbReference type="InterPro" id="IPR020471">
    <property type="entry name" value="AKR"/>
</dbReference>
<dbReference type="InterPro" id="IPR036812">
    <property type="entry name" value="NAD(P)_OxRdtase_dom_sf"/>
</dbReference>
<name>A0ABT2Y3S0_9MOLU</name>
<evidence type="ECO:0000313" key="3">
    <source>
        <dbReference type="Proteomes" id="UP001177160"/>
    </source>
</evidence>
<keyword evidence="3" id="KW-1185">Reference proteome</keyword>
<dbReference type="Pfam" id="PF00248">
    <property type="entry name" value="Aldo_ket_red"/>
    <property type="match status" value="1"/>
</dbReference>
<protein>
    <submittedName>
        <fullName evidence="2">Aldo/keto reductase</fullName>
    </submittedName>
</protein>
<evidence type="ECO:0000259" key="1">
    <source>
        <dbReference type="Pfam" id="PF00248"/>
    </source>
</evidence>
<dbReference type="Proteomes" id="UP001177160">
    <property type="component" value="Unassembled WGS sequence"/>
</dbReference>
<proteinExistence type="predicted"/>
<evidence type="ECO:0000313" key="2">
    <source>
        <dbReference type="EMBL" id="MCV2231382.1"/>
    </source>
</evidence>
<gene>
    <name evidence="2" type="ORF">N7548_00895</name>
</gene>
<reference evidence="2" key="1">
    <citation type="submission" date="2022-09" db="EMBL/GenBank/DDBJ databases">
        <title>Novel Mycoplasma species identified in domestic and wild animals.</title>
        <authorList>
            <person name="Volokhov D.V."/>
            <person name="Furtak V.A."/>
            <person name="Zagorodnyaya T.A."/>
        </authorList>
    </citation>
    <scope>NUCLEOTIDE SEQUENCE</scope>
    <source>
        <strain evidence="2">Oakley</strain>
    </source>
</reference>
<dbReference type="PANTHER" id="PTHR43312:SF1">
    <property type="entry name" value="NADP-DEPENDENT OXIDOREDUCTASE DOMAIN-CONTAINING PROTEIN"/>
    <property type="match status" value="1"/>
</dbReference>
<sequence length="308" mass="34336">MKSVIYAKTNKTIHRIGFGAWQLNNPLWGSMSEDEGIQLVQTAIASGINFFDTAPGYGNGMSETILGIAIQGRREQVVINTKLGHLADGTSDFSVESLESQILASLKRMQITYLDSAILHNPSHDILSGKTAHFQQLNQLKQKGLIRAYGVSIDTYEELMTVLNHVKVDVIEILFNVFFQGPAQGFQLAKEKGVSLVAKVPLDSGWLTGKYNQDSIFTGIRNRWSKDVIKRRADLIEDVKQITQQNNLIGPAMGFILSFPEITAVIPGIQSLDQLKTFVEVDFTITETVKQKLITLYQQKIQSNPLPW</sequence>